<feature type="coiled-coil region" evidence="1">
    <location>
        <begin position="453"/>
        <end position="480"/>
    </location>
</feature>
<feature type="region of interest" description="Disordered" evidence="2">
    <location>
        <begin position="22"/>
        <end position="56"/>
    </location>
</feature>
<protein>
    <submittedName>
        <fullName evidence="3">Uncharacterized protein</fullName>
    </submittedName>
</protein>
<feature type="compositionally biased region" description="Acidic residues" evidence="2">
    <location>
        <begin position="184"/>
        <end position="198"/>
    </location>
</feature>
<feature type="compositionally biased region" description="Pro residues" evidence="2">
    <location>
        <begin position="705"/>
        <end position="714"/>
    </location>
</feature>
<feature type="region of interest" description="Disordered" evidence="2">
    <location>
        <begin position="678"/>
        <end position="746"/>
    </location>
</feature>
<feature type="compositionally biased region" description="Low complexity" evidence="2">
    <location>
        <begin position="855"/>
        <end position="868"/>
    </location>
</feature>
<dbReference type="OrthoDB" id="5804550at2759"/>
<name>A0A2A6CM03_PRIPA</name>
<evidence type="ECO:0000313" key="3">
    <source>
        <dbReference type="EnsemblMetazoa" id="PPA27433.1"/>
    </source>
</evidence>
<reference evidence="3" key="2">
    <citation type="submission" date="2022-06" db="UniProtKB">
        <authorList>
            <consortium name="EnsemblMetazoa"/>
        </authorList>
    </citation>
    <scope>IDENTIFICATION</scope>
    <source>
        <strain evidence="3">PS312</strain>
    </source>
</reference>
<feature type="region of interest" description="Disordered" evidence="2">
    <location>
        <begin position="133"/>
        <end position="152"/>
    </location>
</feature>
<feature type="compositionally biased region" description="Basic residues" evidence="2">
    <location>
        <begin position="997"/>
        <end position="1006"/>
    </location>
</feature>
<reference evidence="4" key="1">
    <citation type="journal article" date="2008" name="Nat. Genet.">
        <title>The Pristionchus pacificus genome provides a unique perspective on nematode lifestyle and parasitism.</title>
        <authorList>
            <person name="Dieterich C."/>
            <person name="Clifton S.W."/>
            <person name="Schuster L.N."/>
            <person name="Chinwalla A."/>
            <person name="Delehaunty K."/>
            <person name="Dinkelacker I."/>
            <person name="Fulton L."/>
            <person name="Fulton R."/>
            <person name="Godfrey J."/>
            <person name="Minx P."/>
            <person name="Mitreva M."/>
            <person name="Roeseler W."/>
            <person name="Tian H."/>
            <person name="Witte H."/>
            <person name="Yang S.P."/>
            <person name="Wilson R.K."/>
            <person name="Sommer R.J."/>
        </authorList>
    </citation>
    <scope>NUCLEOTIDE SEQUENCE [LARGE SCALE GENOMIC DNA]</scope>
    <source>
        <strain evidence="4">PS312</strain>
    </source>
</reference>
<accession>A0A2A6CM03</accession>
<feature type="region of interest" description="Disordered" evidence="2">
    <location>
        <begin position="796"/>
        <end position="881"/>
    </location>
</feature>
<accession>A0A8R1YH44</accession>
<dbReference type="Proteomes" id="UP000005239">
    <property type="component" value="Unassembled WGS sequence"/>
</dbReference>
<evidence type="ECO:0000256" key="1">
    <source>
        <dbReference type="SAM" id="Coils"/>
    </source>
</evidence>
<gene>
    <name evidence="3" type="primary">WBGene00116987</name>
</gene>
<feature type="region of interest" description="Disordered" evidence="2">
    <location>
        <begin position="182"/>
        <end position="255"/>
    </location>
</feature>
<feature type="region of interest" description="Disordered" evidence="2">
    <location>
        <begin position="907"/>
        <end position="1006"/>
    </location>
</feature>
<keyword evidence="4" id="KW-1185">Reference proteome</keyword>
<feature type="compositionally biased region" description="Low complexity" evidence="2">
    <location>
        <begin position="233"/>
        <end position="247"/>
    </location>
</feature>
<feature type="compositionally biased region" description="Basic and acidic residues" evidence="2">
    <location>
        <begin position="207"/>
        <end position="231"/>
    </location>
</feature>
<evidence type="ECO:0000313" key="4">
    <source>
        <dbReference type="Proteomes" id="UP000005239"/>
    </source>
</evidence>
<feature type="compositionally biased region" description="Polar residues" evidence="2">
    <location>
        <begin position="732"/>
        <end position="744"/>
    </location>
</feature>
<dbReference type="AlphaFoldDB" id="A0A2A6CM03"/>
<organism evidence="3 4">
    <name type="scientific">Pristionchus pacificus</name>
    <name type="common">Parasitic nematode worm</name>
    <dbReference type="NCBI Taxonomy" id="54126"/>
    <lineage>
        <taxon>Eukaryota</taxon>
        <taxon>Metazoa</taxon>
        <taxon>Ecdysozoa</taxon>
        <taxon>Nematoda</taxon>
        <taxon>Chromadorea</taxon>
        <taxon>Rhabditida</taxon>
        <taxon>Rhabditina</taxon>
        <taxon>Diplogasteromorpha</taxon>
        <taxon>Diplogasteroidea</taxon>
        <taxon>Neodiplogasteridae</taxon>
        <taxon>Pristionchus</taxon>
    </lineage>
</organism>
<proteinExistence type="predicted"/>
<dbReference type="EnsemblMetazoa" id="PPA27433.1">
    <property type="protein sequence ID" value="PPA27433.1"/>
    <property type="gene ID" value="WBGene00116987"/>
</dbReference>
<feature type="coiled-coil region" evidence="1">
    <location>
        <begin position="374"/>
        <end position="429"/>
    </location>
</feature>
<evidence type="ECO:0000256" key="2">
    <source>
        <dbReference type="SAM" id="MobiDB-lite"/>
    </source>
</evidence>
<sequence length="1006" mass="111937">MANLKEIIVRYESEEEEFARELEEMRAKLSQQSSARPSEDEGEEANGESDVPQDPQPILTVLCDLVDEIGTLRNENRRLKTRLSLPRPRSRQTVVERMSALLDGALFPRLKRPSLTSTAAAAAAAAVRGQIGGARERLSTPPPKDALTASSISTDFSSLDSARSLQRRQLLAARPVPLVQPEISDSDFDENVYEESEEGGISSASETNRRARRDTATRGAQERESIRRRPDNSLSDCTSPSSASSSRDVSEAMTTSRSSFLEILGMKKRKERPSALALLGVGKGADKKRRIKRRASDEMKEGEMLLDANGDLIGRKREAAANKRQSCRFTLNDELDDGGGDKHNSSVYLSGSSAAPSPLPPHAKSDTMLMNHVLTRHEHEKDNLRAEIEELKQRNSRLLDQLREKSMLMAHVQTHNKSLEKQVEQLHQRCVLSEALDKLSLDDRMTARPARALEKVEERLRLFEAEMQQAKAEANNAHQMVCESSSHHDTNTFLQTLSACTHERTCYRNCLEQIERLQKENFCLIRSRLIDSDDSTVRHRLAMMPSYDALYTFAMRVVRKLGVVRQTLLERCTELSRTEVDLISSQSTLLVSYAQIERLRLQQGKKKRRRCSSWHGVDGADRRVHANLNFFLPFRLQSTRVANGRAAAKILPKEVIADGIENEFISLFGHARALSRIAASSNQPSPPSTTRHRRRAPDEGVLHRPLPPVSPPRSPQLGHYQQPPPHRIQRRASGSSRSTRWPTPQQVLAAAHAAAVEQQQQLYGLMQRNEDGRATAMGGERRNRQRPVSLVECEGRLVNSGASARNDGRRRSQRGADHERVGSGGDGTKTARKDERTVGFSDVRAVASLQDVSNPRTPQTTPQLTRRLAPTGTTHTPSMYGRNVGWDHDDYAVPPIRDDTVKRAASRLERARPVQSRVRPPSVMRNPDKRCGTGAAGGALLSGFWEESRTPPSPMTNSKSPPTSPKASRLPMRNGAGPAPPAAPANDTPKGLSWLSKLKHYKNSAK</sequence>
<keyword evidence="1" id="KW-0175">Coiled coil</keyword>
<feature type="compositionally biased region" description="Basic and acidic residues" evidence="2">
    <location>
        <begin position="806"/>
        <end position="821"/>
    </location>
</feature>